<reference evidence="2 3" key="1">
    <citation type="submission" date="2013-07" db="EMBL/GenBank/DDBJ databases">
        <title>Genome of Archaeoglobus fulgidus.</title>
        <authorList>
            <person name="Fiebig A."/>
            <person name="Birkeland N.-K."/>
        </authorList>
    </citation>
    <scope>NUCLEOTIDE SEQUENCE [LARGE SCALE GENOMIC DNA]</scope>
    <source>
        <strain evidence="2 3">DSM 8774</strain>
    </source>
</reference>
<evidence type="ECO:0000313" key="2">
    <source>
        <dbReference type="EMBL" id="AIG98361.1"/>
    </source>
</evidence>
<evidence type="ECO:0000313" key="3">
    <source>
        <dbReference type="Proteomes" id="UP000028501"/>
    </source>
</evidence>
<dbReference type="AlphaFoldDB" id="A0A075WEE2"/>
<evidence type="ECO:0000256" key="1">
    <source>
        <dbReference type="SAM" id="Coils"/>
    </source>
</evidence>
<accession>A0A075WEE2</accession>
<name>A0A075WEE2_ARCFL</name>
<dbReference type="Proteomes" id="UP000028501">
    <property type="component" value="Chromosome"/>
</dbReference>
<dbReference type="EMBL" id="CP006577">
    <property type="protein sequence ID" value="AIG98361.1"/>
    <property type="molecule type" value="Genomic_DNA"/>
</dbReference>
<organism evidence="2 3">
    <name type="scientific">Archaeoglobus fulgidus DSM 8774</name>
    <dbReference type="NCBI Taxonomy" id="1344584"/>
    <lineage>
        <taxon>Archaea</taxon>
        <taxon>Methanobacteriati</taxon>
        <taxon>Methanobacteriota</taxon>
        <taxon>Archaeoglobi</taxon>
        <taxon>Archaeoglobales</taxon>
        <taxon>Archaeoglobaceae</taxon>
        <taxon>Archaeoglobus</taxon>
    </lineage>
</organism>
<dbReference type="HOGENOM" id="CLU_1154304_0_0_2"/>
<keyword evidence="1" id="KW-0175">Coiled coil</keyword>
<protein>
    <submittedName>
        <fullName evidence="2">Uncharacterized protein</fullName>
    </submittedName>
</protein>
<proteinExistence type="predicted"/>
<sequence length="240" mass="28449">MDIGDWNYICKNFKILKSYPTNVMEVDILKYVGLRIENLEELKELGRSNLEVLIKRQKRDVSILKEQLEELMSKPIKDMIKNKRKIKEIIDKIKIKNTISIFEDLVAKSPDKRPYIPQLRPYDLFNVGDEVVVYIGDSKNSIVSKRFIVGKVIEDYRHHDGMVSFIANEKWHTGDYYDGRGGFAGLYYPGIMLKWEFEYLMSNPSFLELWLRQIDGFEHFKEDIKEESCYFKNKIKINNE</sequence>
<gene>
    <name evidence="2" type="ORF">AFULGI_00015990</name>
</gene>
<dbReference type="KEGG" id="afg:AFULGI_00015990"/>
<feature type="coiled-coil region" evidence="1">
    <location>
        <begin position="36"/>
        <end position="74"/>
    </location>
</feature>